<evidence type="ECO:0000259" key="7">
    <source>
        <dbReference type="Pfam" id="PF01957"/>
    </source>
</evidence>
<evidence type="ECO:0000256" key="1">
    <source>
        <dbReference type="ARBA" id="ARBA00004141"/>
    </source>
</evidence>
<evidence type="ECO:0000256" key="6">
    <source>
        <dbReference type="SAM" id="Phobius"/>
    </source>
</evidence>
<feature type="transmembrane region" description="Helical" evidence="6">
    <location>
        <begin position="6"/>
        <end position="24"/>
    </location>
</feature>
<keyword evidence="3 6" id="KW-1133">Transmembrane helix</keyword>
<evidence type="ECO:0000256" key="2">
    <source>
        <dbReference type="ARBA" id="ARBA00022692"/>
    </source>
</evidence>
<evidence type="ECO:0000256" key="3">
    <source>
        <dbReference type="ARBA" id="ARBA00022989"/>
    </source>
</evidence>
<keyword evidence="4 6" id="KW-0472">Membrane</keyword>
<dbReference type="EMBL" id="CP036316">
    <property type="protein sequence ID" value="QDT65697.1"/>
    <property type="molecule type" value="Genomic_DNA"/>
</dbReference>
<dbReference type="InterPro" id="IPR002810">
    <property type="entry name" value="NfeD-like_C"/>
</dbReference>
<feature type="compositionally biased region" description="Acidic residues" evidence="5">
    <location>
        <begin position="173"/>
        <end position="185"/>
    </location>
</feature>
<feature type="region of interest" description="Disordered" evidence="5">
    <location>
        <begin position="166"/>
        <end position="213"/>
    </location>
</feature>
<dbReference type="GO" id="GO:0016020">
    <property type="term" value="C:membrane"/>
    <property type="evidence" value="ECO:0007669"/>
    <property type="project" value="UniProtKB-SubCell"/>
</dbReference>
<dbReference type="KEGG" id="chya:V22_29570"/>
<dbReference type="Gene3D" id="2.40.50.140">
    <property type="entry name" value="Nucleic acid-binding proteins"/>
    <property type="match status" value="1"/>
</dbReference>
<dbReference type="PANTHER" id="PTHR33507">
    <property type="entry name" value="INNER MEMBRANE PROTEIN YBBJ"/>
    <property type="match status" value="1"/>
</dbReference>
<dbReference type="Proteomes" id="UP000319976">
    <property type="component" value="Chromosome"/>
</dbReference>
<evidence type="ECO:0000256" key="5">
    <source>
        <dbReference type="SAM" id="MobiDB-lite"/>
    </source>
</evidence>
<feature type="transmembrane region" description="Helical" evidence="6">
    <location>
        <begin position="29"/>
        <end position="49"/>
    </location>
</feature>
<dbReference type="Pfam" id="PF01957">
    <property type="entry name" value="NfeD"/>
    <property type="match status" value="1"/>
</dbReference>
<dbReference type="AlphaFoldDB" id="A0A517TBF5"/>
<proteinExistence type="predicted"/>
<evidence type="ECO:0000313" key="8">
    <source>
        <dbReference type="EMBL" id="QDT65697.1"/>
    </source>
</evidence>
<dbReference type="OrthoDB" id="283587at2"/>
<comment type="subcellular location">
    <subcellularLocation>
        <location evidence="1">Membrane</location>
        <topology evidence="1">Multi-pass membrane protein</topology>
    </subcellularLocation>
</comment>
<dbReference type="RefSeq" id="WP_145264050.1">
    <property type="nucleotide sequence ID" value="NZ_CP036316.1"/>
</dbReference>
<protein>
    <recommendedName>
        <fullName evidence="7">NfeD-like C-terminal domain-containing protein</fullName>
    </recommendedName>
</protein>
<evidence type="ECO:0000313" key="9">
    <source>
        <dbReference type="Proteomes" id="UP000319976"/>
    </source>
</evidence>
<keyword evidence="9" id="KW-1185">Reference proteome</keyword>
<evidence type="ECO:0000256" key="4">
    <source>
        <dbReference type="ARBA" id="ARBA00023136"/>
    </source>
</evidence>
<gene>
    <name evidence="8" type="ORF">V22_29570</name>
</gene>
<feature type="domain" description="NfeD-like C-terminal" evidence="7">
    <location>
        <begin position="109"/>
        <end position="163"/>
    </location>
</feature>
<name>A0A517TBF5_9PLAN</name>
<reference evidence="8 9" key="1">
    <citation type="submission" date="2019-02" db="EMBL/GenBank/DDBJ databases">
        <title>Deep-cultivation of Planctomycetes and their phenomic and genomic characterization uncovers novel biology.</title>
        <authorList>
            <person name="Wiegand S."/>
            <person name="Jogler M."/>
            <person name="Boedeker C."/>
            <person name="Pinto D."/>
            <person name="Vollmers J."/>
            <person name="Rivas-Marin E."/>
            <person name="Kohn T."/>
            <person name="Peeters S.H."/>
            <person name="Heuer A."/>
            <person name="Rast P."/>
            <person name="Oberbeckmann S."/>
            <person name="Bunk B."/>
            <person name="Jeske O."/>
            <person name="Meyerdierks A."/>
            <person name="Storesund J.E."/>
            <person name="Kallscheuer N."/>
            <person name="Luecker S."/>
            <person name="Lage O.M."/>
            <person name="Pohl T."/>
            <person name="Merkel B.J."/>
            <person name="Hornburger P."/>
            <person name="Mueller R.-W."/>
            <person name="Bruemmer F."/>
            <person name="Labrenz M."/>
            <person name="Spormann A.M."/>
            <person name="Op den Camp H."/>
            <person name="Overmann J."/>
            <person name="Amann R."/>
            <person name="Jetten M.S.M."/>
            <person name="Mascher T."/>
            <person name="Medema M.H."/>
            <person name="Devos D.P."/>
            <person name="Kaster A.-K."/>
            <person name="Ovreas L."/>
            <person name="Rohde M."/>
            <person name="Galperin M.Y."/>
            <person name="Jogler C."/>
        </authorList>
    </citation>
    <scope>NUCLEOTIDE SEQUENCE [LARGE SCALE GENOMIC DNA]</scope>
    <source>
        <strain evidence="8 9">V22</strain>
    </source>
</reference>
<dbReference type="InterPro" id="IPR052165">
    <property type="entry name" value="Membrane_assoc_protease"/>
</dbReference>
<organism evidence="8 9">
    <name type="scientific">Calycomorphotria hydatis</name>
    <dbReference type="NCBI Taxonomy" id="2528027"/>
    <lineage>
        <taxon>Bacteria</taxon>
        <taxon>Pseudomonadati</taxon>
        <taxon>Planctomycetota</taxon>
        <taxon>Planctomycetia</taxon>
        <taxon>Planctomycetales</taxon>
        <taxon>Planctomycetaceae</taxon>
        <taxon>Calycomorphotria</taxon>
    </lineage>
</organism>
<dbReference type="InterPro" id="IPR012340">
    <property type="entry name" value="NA-bd_OB-fold"/>
</dbReference>
<dbReference type="PANTHER" id="PTHR33507:SF4">
    <property type="entry name" value="NODULATION COMPETITIVENESS PROTEIN NFED"/>
    <property type="match status" value="1"/>
</dbReference>
<accession>A0A517TBF5</accession>
<feature type="transmembrane region" description="Helical" evidence="6">
    <location>
        <begin position="55"/>
        <end position="79"/>
    </location>
</feature>
<sequence length="213" mass="23073">MDYSHFSILLLLVSLALLVAEVFLPSGGFIAVMMLLSLTGSVICAYHAWWDAYPIIFWSYIATVLTLIPVVFVAAFAVFPRTPFGKRILLEAPTPEEVAPYARERQELNALVGERAKTITPHAPAGLILVNGRRLQSIARGLMLDANQDVEIVGVKGNTVVVRLADSPPPSETVEETTADFDDSAINDLSDIGSTDAVEGEGSQIDFDLPEQS</sequence>
<keyword evidence="2 6" id="KW-0812">Transmembrane</keyword>
<dbReference type="SUPFAM" id="SSF141322">
    <property type="entry name" value="NfeD domain-like"/>
    <property type="match status" value="1"/>
</dbReference>